<dbReference type="InterPro" id="IPR002376">
    <property type="entry name" value="Formyl_transf_N"/>
</dbReference>
<evidence type="ECO:0000256" key="2">
    <source>
        <dbReference type="ARBA" id="ARBA00022801"/>
    </source>
</evidence>
<dbReference type="PROSITE" id="PS51671">
    <property type="entry name" value="ACT"/>
    <property type="match status" value="1"/>
</dbReference>
<dbReference type="InterPro" id="IPR045865">
    <property type="entry name" value="ACT-like_dom_sf"/>
</dbReference>
<dbReference type="Pfam" id="PF00551">
    <property type="entry name" value="Formyl_trans_N"/>
    <property type="match status" value="1"/>
</dbReference>
<evidence type="ECO:0000256" key="3">
    <source>
        <dbReference type="SAM" id="MobiDB-lite"/>
    </source>
</evidence>
<keyword evidence="1" id="KW-0554">One-carbon metabolism</keyword>
<evidence type="ECO:0000313" key="6">
    <source>
        <dbReference type="Proteomes" id="UP000326331"/>
    </source>
</evidence>
<protein>
    <submittedName>
        <fullName evidence="5">Formyltetrahydrofolate deformylase</fullName>
        <ecNumber evidence="5">3.5.1.10</ecNumber>
    </submittedName>
</protein>
<proteinExistence type="predicted"/>
<dbReference type="PANTHER" id="PTHR42706:SF1">
    <property type="entry name" value="FORMYLTETRAHYDROFOLATE DEFORMYLASE 2, MITOCHONDRIAL"/>
    <property type="match status" value="1"/>
</dbReference>
<dbReference type="Pfam" id="PF13740">
    <property type="entry name" value="ACT_6"/>
    <property type="match status" value="1"/>
</dbReference>
<dbReference type="Gene3D" id="3.40.50.170">
    <property type="entry name" value="Formyl transferase, N-terminal domain"/>
    <property type="match status" value="1"/>
</dbReference>
<dbReference type="SUPFAM" id="SSF53328">
    <property type="entry name" value="Formyltransferase"/>
    <property type="match status" value="1"/>
</dbReference>
<organism evidence="5 6">
    <name type="scientific">Tepidiforma bonchosmolovskayae</name>
    <dbReference type="NCBI Taxonomy" id="2601677"/>
    <lineage>
        <taxon>Bacteria</taxon>
        <taxon>Bacillati</taxon>
        <taxon>Chloroflexota</taxon>
        <taxon>Tepidiformia</taxon>
        <taxon>Tepidiformales</taxon>
        <taxon>Tepidiformaceae</taxon>
        <taxon>Tepidiforma</taxon>
    </lineage>
</organism>
<dbReference type="GO" id="GO:0008864">
    <property type="term" value="F:formyltetrahydrofolate deformylase activity"/>
    <property type="evidence" value="ECO:0007669"/>
    <property type="project" value="UniProtKB-EC"/>
</dbReference>
<gene>
    <name evidence="5" type="ORF">Tbon_13540</name>
</gene>
<dbReference type="InterPro" id="IPR004810">
    <property type="entry name" value="PurU"/>
</dbReference>
<dbReference type="InterPro" id="IPR002912">
    <property type="entry name" value="ACT_dom"/>
</dbReference>
<dbReference type="PANTHER" id="PTHR42706">
    <property type="entry name" value="FORMYLTETRAHYDROFOLATE DEFORMYLASE"/>
    <property type="match status" value="1"/>
</dbReference>
<reference evidence="5 6" key="2">
    <citation type="submission" date="2019-10" db="EMBL/GenBank/DDBJ databases">
        <title>Thermopilla bonchosmolovskayae gen. nov., sp. nov., a moderately thermophilic Chloroflexi bacterium from a Chukotka hot spring (Arctic, Russia), representing a novel classis Thermopillaia, which include previously uncultivated lineage OLB14.</title>
        <authorList>
            <person name="Kochetkova T.V."/>
            <person name="Zayulina K.S."/>
            <person name="Zhigarkov V.S."/>
            <person name="Minaev N.V."/>
            <person name="Novikov A."/>
            <person name="Toshchakov S.V."/>
            <person name="Elcheninov A.G."/>
            <person name="Kublanov I.V."/>
        </authorList>
    </citation>
    <scope>NUCLEOTIDE SEQUENCE [LARGE SCALE GENOMIC DNA]</scope>
    <source>
        <strain evidence="5 6">3753O</strain>
    </source>
</reference>
<dbReference type="PRINTS" id="PR01575">
    <property type="entry name" value="FFH4HYDRLASE"/>
</dbReference>
<dbReference type="EC" id="3.5.1.10" evidence="5"/>
<dbReference type="EMBL" id="CP042829">
    <property type="protein sequence ID" value="QFG04254.1"/>
    <property type="molecule type" value="Genomic_DNA"/>
</dbReference>
<name>A0ABX6C617_9CHLR</name>
<evidence type="ECO:0000259" key="4">
    <source>
        <dbReference type="PROSITE" id="PS51671"/>
    </source>
</evidence>
<dbReference type="Proteomes" id="UP000326331">
    <property type="component" value="Chromosome"/>
</dbReference>
<dbReference type="InterPro" id="IPR036477">
    <property type="entry name" value="Formyl_transf_N_sf"/>
</dbReference>
<sequence>MLSGLRSVNKLLPAGPRFHRPETCAGLPPSGPQAGPARLRYASTPPAGWSRLAPRSRAAYAEVEYRVPGAGCVSRILAIVHVQGRDQKGVVARISTYLAERNINIEDIEQRVVRGQFLMDMLIDITDATVTLDELVTGLLAIGQEIGMEIRVTLHSERQRQRVAVLVSKEPHCLEQLIADWRSGDLRGDLVCVLSNHDVLRPVAEAAGIPFEWYTSDDKAAHEAFLLDRLAHYRADLVVLARYMQILTPAVVQPYAGRIINIHPSLLPYFPGANPYRRAWEDGVRVTGCTAHFVTEELDAGPIILQDVFHIDVGVDTVEDVRRKGRALEGVVLSRAVQLYLNGEIVVIDGKVVFKPGMRTLLRDLGGRP</sequence>
<evidence type="ECO:0000256" key="1">
    <source>
        <dbReference type="ARBA" id="ARBA00022563"/>
    </source>
</evidence>
<evidence type="ECO:0000313" key="5">
    <source>
        <dbReference type="EMBL" id="QFG04254.1"/>
    </source>
</evidence>
<feature type="domain" description="ACT" evidence="4">
    <location>
        <begin position="79"/>
        <end position="157"/>
    </location>
</feature>
<dbReference type="SUPFAM" id="SSF55021">
    <property type="entry name" value="ACT-like"/>
    <property type="match status" value="1"/>
</dbReference>
<dbReference type="Gene3D" id="3.30.70.260">
    <property type="match status" value="1"/>
</dbReference>
<dbReference type="NCBIfam" id="NF004684">
    <property type="entry name" value="PRK06027.1"/>
    <property type="match status" value="1"/>
</dbReference>
<accession>A0ABX6C617</accession>
<reference evidence="5 6" key="1">
    <citation type="submission" date="2019-08" db="EMBL/GenBank/DDBJ databases">
        <authorList>
            <person name="Toschakov S.V."/>
        </authorList>
    </citation>
    <scope>NUCLEOTIDE SEQUENCE [LARGE SCALE GENOMIC DNA]</scope>
    <source>
        <strain evidence="5 6">3753O</strain>
    </source>
</reference>
<feature type="region of interest" description="Disordered" evidence="3">
    <location>
        <begin position="13"/>
        <end position="35"/>
    </location>
</feature>
<keyword evidence="2 5" id="KW-0378">Hydrolase</keyword>
<keyword evidence="6" id="KW-1185">Reference proteome</keyword>